<dbReference type="PROSITE" id="PS50103">
    <property type="entry name" value="ZF_C3H1"/>
    <property type="match status" value="1"/>
</dbReference>
<organism evidence="4 5">
    <name type="scientific">Effrenium voratum</name>
    <dbReference type="NCBI Taxonomy" id="2562239"/>
    <lineage>
        <taxon>Eukaryota</taxon>
        <taxon>Sar</taxon>
        <taxon>Alveolata</taxon>
        <taxon>Dinophyceae</taxon>
        <taxon>Suessiales</taxon>
        <taxon>Symbiodiniaceae</taxon>
        <taxon>Effrenium</taxon>
    </lineage>
</organism>
<dbReference type="PANTHER" id="PTHR10887">
    <property type="entry name" value="DNA2/NAM7 HELICASE FAMILY"/>
    <property type="match status" value="1"/>
</dbReference>
<feature type="region of interest" description="Disordered" evidence="2">
    <location>
        <begin position="826"/>
        <end position="846"/>
    </location>
</feature>
<feature type="compositionally biased region" description="Basic residues" evidence="2">
    <location>
        <begin position="831"/>
        <end position="841"/>
    </location>
</feature>
<reference evidence="4" key="1">
    <citation type="submission" date="2023-08" db="EMBL/GenBank/DDBJ databases">
        <authorList>
            <person name="Chen Y."/>
            <person name="Shah S."/>
            <person name="Dougan E. K."/>
            <person name="Thang M."/>
            <person name="Chan C."/>
        </authorList>
    </citation>
    <scope>NUCLEOTIDE SEQUENCE</scope>
</reference>
<dbReference type="InterPro" id="IPR041679">
    <property type="entry name" value="DNA2/NAM7-like_C"/>
</dbReference>
<dbReference type="InterPro" id="IPR041677">
    <property type="entry name" value="DNA2/NAM7_AAA_11"/>
</dbReference>
<feature type="domain" description="C3H1-type" evidence="3">
    <location>
        <begin position="844"/>
        <end position="869"/>
    </location>
</feature>
<keyword evidence="5" id="KW-1185">Reference proteome</keyword>
<proteinExistence type="predicted"/>
<dbReference type="InterPro" id="IPR045055">
    <property type="entry name" value="DNA2/NAM7-like"/>
</dbReference>
<evidence type="ECO:0000256" key="1">
    <source>
        <dbReference type="PROSITE-ProRule" id="PRU00723"/>
    </source>
</evidence>
<dbReference type="InterPro" id="IPR000571">
    <property type="entry name" value="Znf_CCCH"/>
</dbReference>
<evidence type="ECO:0000313" key="5">
    <source>
        <dbReference type="Proteomes" id="UP001178507"/>
    </source>
</evidence>
<dbReference type="GO" id="GO:0004386">
    <property type="term" value="F:helicase activity"/>
    <property type="evidence" value="ECO:0007669"/>
    <property type="project" value="InterPro"/>
</dbReference>
<dbReference type="PANTHER" id="PTHR10887:SF495">
    <property type="entry name" value="HELICASE SENATAXIN ISOFORM X1-RELATED"/>
    <property type="match status" value="1"/>
</dbReference>
<protein>
    <recommendedName>
        <fullName evidence="3">C3H1-type domain-containing protein</fullName>
    </recommendedName>
</protein>
<comment type="caution">
    <text evidence="4">The sequence shown here is derived from an EMBL/GenBank/DDBJ whole genome shotgun (WGS) entry which is preliminary data.</text>
</comment>
<dbReference type="GO" id="GO:0008270">
    <property type="term" value="F:zinc ion binding"/>
    <property type="evidence" value="ECO:0007669"/>
    <property type="project" value="UniProtKB-KW"/>
</dbReference>
<accession>A0AA36J278</accession>
<dbReference type="Gene3D" id="3.40.50.300">
    <property type="entry name" value="P-loop containing nucleotide triphosphate hydrolases"/>
    <property type="match status" value="2"/>
</dbReference>
<dbReference type="Pfam" id="PF13087">
    <property type="entry name" value="AAA_12"/>
    <property type="match status" value="1"/>
</dbReference>
<feature type="zinc finger region" description="C3H1-type" evidence="1">
    <location>
        <begin position="844"/>
        <end position="869"/>
    </location>
</feature>
<dbReference type="AlphaFoldDB" id="A0AA36J278"/>
<dbReference type="InterPro" id="IPR027417">
    <property type="entry name" value="P-loop_NTPase"/>
</dbReference>
<sequence>MRRLNLRPRVTVRRDDRRTFGESFGMMACRSIEDVLAELGSDSADNRKGKTGGARAKLLEAFVSPVPLEFLPVNDTYGSTRGQRTAYYKTMQANLLAEAAAAFKSGGQRLLLNGRRQGTPGVNARLLVSLPPERRANAEPKSQLSELQLKDNVLEVDGELFWVTVCEVDERTAAAGLEGFSLDGRRLENFEECGVKVRLFAGDYSSRLNCALELEELAAPVPELERMVLDPSRPVASTLRGCGWRIHDEMLPINEDQQLAVRSLTHRVELIHGPPGTGKSTTIFHILNNRLPAAAAAVVTCVTNQAIDAVAEKLSTAHEGGGLKILVLGNPDRVGKTAGKYTLEQLCLRDDLVVSMRWAAQVLHRTLSSLQLLQKTRNERLWRPHNTSRLRLADIEKLPSVQRYAEELQRENRKRRLSGMPEEAYDPMRFYLDRLNASKEKMAWVVVRSRPLRYHKFCRGLVFGQPFRAFNVEQLLQKVSAAHRKAQSALAVAQATAQSRTVRNTRVFLCTIPSGYKVQKLQEDFEKDFPGRLVISILDEAAATAETYMPLILRMGVENLVLLGDHKQLNPLVLATAGDWEIKVGVSTRIKDKQVDRSFMERAMQSGCKLHALHTQYRMPDILCKLVSQLFYGGRLSTDFSVQMAGMGLGENKVLQWLTVNSRELEVGTSRVNFGEVAAVVSLLQTSRALKNPRENVMIITLYKPQAALLSETLQKFLPERLDSGNVKVVTVDAAQGSEAPHIVLSTVRSNNEYNIGFASNPRRLCVAISRAQKTLTVVGNADVFWQSRPNWCRVVDYFWRNGTSHPAQMPASILEVAKTRAEEMAERSYRAPKGKGKGKGKGAERRERCVHYARGRCRHGMLCAYLHD</sequence>
<keyword evidence="1" id="KW-0479">Metal-binding</keyword>
<keyword evidence="1" id="KW-0863">Zinc-finger</keyword>
<dbReference type="Pfam" id="PF13086">
    <property type="entry name" value="AAA_11"/>
    <property type="match status" value="1"/>
</dbReference>
<dbReference type="CDD" id="cd18808">
    <property type="entry name" value="SF1_C_Upf1"/>
    <property type="match status" value="1"/>
</dbReference>
<evidence type="ECO:0000259" key="3">
    <source>
        <dbReference type="PROSITE" id="PS50103"/>
    </source>
</evidence>
<name>A0AA36J278_9DINO</name>
<gene>
    <name evidence="4" type="ORF">EVOR1521_LOCUS21234</name>
</gene>
<keyword evidence="1" id="KW-0862">Zinc</keyword>
<dbReference type="Proteomes" id="UP001178507">
    <property type="component" value="Unassembled WGS sequence"/>
</dbReference>
<dbReference type="SUPFAM" id="SSF52540">
    <property type="entry name" value="P-loop containing nucleoside triphosphate hydrolases"/>
    <property type="match status" value="1"/>
</dbReference>
<evidence type="ECO:0000313" key="4">
    <source>
        <dbReference type="EMBL" id="CAJ1397164.1"/>
    </source>
</evidence>
<evidence type="ECO:0000256" key="2">
    <source>
        <dbReference type="SAM" id="MobiDB-lite"/>
    </source>
</evidence>
<dbReference type="EMBL" id="CAUJNA010003257">
    <property type="protein sequence ID" value="CAJ1397164.1"/>
    <property type="molecule type" value="Genomic_DNA"/>
</dbReference>
<dbReference type="InterPro" id="IPR047187">
    <property type="entry name" value="SF1_C_Upf1"/>
</dbReference>